<dbReference type="GO" id="GO:0009032">
    <property type="term" value="F:thymidine phosphorylase activity"/>
    <property type="evidence" value="ECO:0007669"/>
    <property type="project" value="RHEA"/>
</dbReference>
<dbReference type="Pfam" id="PF06865">
    <property type="entry name" value="Ppnp"/>
    <property type="match status" value="1"/>
</dbReference>
<organism evidence="4 5">
    <name type="scientific">Cycloclasticus zancles 78-ME</name>
    <dbReference type="NCBI Taxonomy" id="1198232"/>
    <lineage>
        <taxon>Bacteria</taxon>
        <taxon>Pseudomonadati</taxon>
        <taxon>Pseudomonadota</taxon>
        <taxon>Gammaproteobacteria</taxon>
        <taxon>Thiotrichales</taxon>
        <taxon>Piscirickettsiaceae</taxon>
        <taxon>Cycloclasticus</taxon>
    </lineage>
</organism>
<keyword evidence="1 3" id="KW-0328">Glycosyltransferase</keyword>
<comment type="catalytic activity">
    <reaction evidence="3">
        <text>inosine + phosphate = alpha-D-ribose 1-phosphate + hypoxanthine</text>
        <dbReference type="Rhea" id="RHEA:27646"/>
        <dbReference type="ChEBI" id="CHEBI:17368"/>
        <dbReference type="ChEBI" id="CHEBI:17596"/>
        <dbReference type="ChEBI" id="CHEBI:43474"/>
        <dbReference type="ChEBI" id="CHEBI:57720"/>
        <dbReference type="EC" id="2.4.2.1"/>
    </reaction>
</comment>
<dbReference type="KEGG" id="cza:CYCME_1853"/>
<dbReference type="SUPFAM" id="SSF51182">
    <property type="entry name" value="RmlC-like cupins"/>
    <property type="match status" value="1"/>
</dbReference>
<dbReference type="EMBL" id="CP005996">
    <property type="protein sequence ID" value="AGS40168.1"/>
    <property type="molecule type" value="Genomic_DNA"/>
</dbReference>
<evidence type="ECO:0000313" key="4">
    <source>
        <dbReference type="EMBL" id="AGS40168.1"/>
    </source>
</evidence>
<dbReference type="FunFam" id="2.60.120.10:FF:000016">
    <property type="entry name" value="Pyrimidine/purine nucleoside phosphorylase"/>
    <property type="match status" value="1"/>
</dbReference>
<reference evidence="5" key="2">
    <citation type="journal article" date="2016" name="Environ. Microbiol. Rep.">
        <title>Analysis of defence systems and a conjugative IncP-1 plasmid in the marine polyaromatic hydrocarbons-degrading bacterium Cycloclasticus sp. 78-ME.</title>
        <authorList>
            <person name="Yakimov M.M."/>
            <person name="Crisafi F."/>
            <person name="Messina E."/>
            <person name="Smedile F."/>
            <person name="Lopatina A."/>
            <person name="Denaro R."/>
            <person name="Pieper D.H."/>
            <person name="Golyshin P.N."/>
            <person name="Giuliano L."/>
        </authorList>
    </citation>
    <scope>NUCLEOTIDE SEQUENCE [LARGE SCALE GENOMIC DNA]</scope>
    <source>
        <strain evidence="5">78-ME</strain>
    </source>
</reference>
<comment type="catalytic activity">
    <reaction evidence="3">
        <text>adenosine + phosphate = alpha-D-ribose 1-phosphate + adenine</text>
        <dbReference type="Rhea" id="RHEA:27642"/>
        <dbReference type="ChEBI" id="CHEBI:16335"/>
        <dbReference type="ChEBI" id="CHEBI:16708"/>
        <dbReference type="ChEBI" id="CHEBI:43474"/>
        <dbReference type="ChEBI" id="CHEBI:57720"/>
        <dbReference type="EC" id="2.4.2.1"/>
    </reaction>
</comment>
<reference evidence="4 5" key="1">
    <citation type="submission" date="2013-05" db="EMBL/GenBank/DDBJ databases">
        <title>Between feast and famine: a lifestyle of most important marine PAH-degrading bacterium Cycloclasticus sp. 7ME.</title>
        <authorList>
            <person name="Yakimov M.M."/>
            <person name="Messina E."/>
            <person name="Genovese M."/>
            <person name="Denaro R."/>
            <person name="Crisafi F."/>
            <person name="Russo D."/>
            <person name="Cappello S."/>
            <person name="Santisi S."/>
            <person name="Smedile F."/>
            <person name="Golyshina O.V."/>
            <person name="Tran H."/>
            <person name="Pieper D.H."/>
            <person name="Golyshin P.N."/>
            <person name="Giuliano L."/>
        </authorList>
    </citation>
    <scope>NUCLEOTIDE SEQUENCE [LARGE SCALE GENOMIC DNA]</scope>
    <source>
        <strain evidence="4 5">78-ME</strain>
    </source>
</reference>
<dbReference type="eggNOG" id="COG3123">
    <property type="taxonomic scope" value="Bacteria"/>
</dbReference>
<dbReference type="InterPro" id="IPR011051">
    <property type="entry name" value="RmlC_Cupin_sf"/>
</dbReference>
<proteinExistence type="inferred from homology"/>
<dbReference type="Gene3D" id="2.60.120.10">
    <property type="entry name" value="Jelly Rolls"/>
    <property type="match status" value="1"/>
</dbReference>
<comment type="catalytic activity">
    <reaction evidence="3">
        <text>a purine D-ribonucleoside + phosphate = a purine nucleobase + alpha-D-ribose 1-phosphate</text>
        <dbReference type="Rhea" id="RHEA:19805"/>
        <dbReference type="ChEBI" id="CHEBI:26386"/>
        <dbReference type="ChEBI" id="CHEBI:43474"/>
        <dbReference type="ChEBI" id="CHEBI:57720"/>
        <dbReference type="ChEBI" id="CHEBI:142355"/>
        <dbReference type="EC" id="2.4.2.1"/>
    </reaction>
</comment>
<dbReference type="AlphaFoldDB" id="S5TYT3"/>
<comment type="catalytic activity">
    <reaction evidence="3">
        <text>guanosine + phosphate = alpha-D-ribose 1-phosphate + guanine</text>
        <dbReference type="Rhea" id="RHEA:13233"/>
        <dbReference type="ChEBI" id="CHEBI:16235"/>
        <dbReference type="ChEBI" id="CHEBI:16750"/>
        <dbReference type="ChEBI" id="CHEBI:43474"/>
        <dbReference type="ChEBI" id="CHEBI:57720"/>
        <dbReference type="EC" id="2.4.2.1"/>
    </reaction>
</comment>
<evidence type="ECO:0000313" key="5">
    <source>
        <dbReference type="Proteomes" id="UP000015380"/>
    </source>
</evidence>
<dbReference type="GO" id="GO:0004850">
    <property type="term" value="F:uridine phosphorylase activity"/>
    <property type="evidence" value="ECO:0007669"/>
    <property type="project" value="RHEA"/>
</dbReference>
<comment type="catalytic activity">
    <reaction evidence="3">
        <text>cytidine + phosphate = cytosine + alpha-D-ribose 1-phosphate</text>
        <dbReference type="Rhea" id="RHEA:52540"/>
        <dbReference type="ChEBI" id="CHEBI:16040"/>
        <dbReference type="ChEBI" id="CHEBI:17562"/>
        <dbReference type="ChEBI" id="CHEBI:43474"/>
        <dbReference type="ChEBI" id="CHEBI:57720"/>
        <dbReference type="EC" id="2.4.2.2"/>
    </reaction>
</comment>
<dbReference type="GO" id="GO:0047975">
    <property type="term" value="F:guanosine phosphorylase activity"/>
    <property type="evidence" value="ECO:0007669"/>
    <property type="project" value="RHEA"/>
</dbReference>
<dbReference type="GO" id="GO:0005829">
    <property type="term" value="C:cytosol"/>
    <property type="evidence" value="ECO:0007669"/>
    <property type="project" value="TreeGrafter"/>
</dbReference>
<dbReference type="HAMAP" id="MF_01537">
    <property type="entry name" value="Nucleos_phosphorylase_PpnP"/>
    <property type="match status" value="1"/>
</dbReference>
<keyword evidence="5" id="KW-1185">Reference proteome</keyword>
<comment type="function">
    <text evidence="3">Catalyzes the phosphorolysis of diverse nucleosides, yielding D-ribose 1-phosphate and the respective free bases. Can use uridine, adenosine, guanosine, cytidine, thymidine, inosine and xanthosine as substrates. Also catalyzes the reverse reactions.</text>
</comment>
<name>S5TYT3_9GAMM</name>
<dbReference type="PATRIC" id="fig|1198232.3.peg.1826"/>
<sequence length="104" mass="11558">MSEFKNVTIVKKANVYFDGKVVSRTVKFEDGSTKTLGYMMPGNYDFNTAAAEAMEILAGQLDVLLPNSQEWVAVKGGESFDVPANANFQLKVHEPTDYCCSYFK</sequence>
<dbReference type="CDD" id="cd20296">
    <property type="entry name" value="cupin_PpnP-like"/>
    <property type="match status" value="1"/>
</dbReference>
<evidence type="ECO:0000256" key="3">
    <source>
        <dbReference type="HAMAP-Rule" id="MF_01537"/>
    </source>
</evidence>
<comment type="catalytic activity">
    <reaction evidence="3">
        <text>uridine + phosphate = alpha-D-ribose 1-phosphate + uracil</text>
        <dbReference type="Rhea" id="RHEA:24388"/>
        <dbReference type="ChEBI" id="CHEBI:16704"/>
        <dbReference type="ChEBI" id="CHEBI:17568"/>
        <dbReference type="ChEBI" id="CHEBI:43474"/>
        <dbReference type="ChEBI" id="CHEBI:57720"/>
        <dbReference type="EC" id="2.4.2.2"/>
    </reaction>
</comment>
<protein>
    <recommendedName>
        <fullName evidence="3">Pyrimidine/purine nucleoside phosphorylase</fullName>
        <ecNumber evidence="3">2.4.2.1</ecNumber>
        <ecNumber evidence="3">2.4.2.2</ecNumber>
    </recommendedName>
    <alternativeName>
        <fullName evidence="3">Adenosine phosphorylase</fullName>
    </alternativeName>
    <alternativeName>
        <fullName evidence="3">Cytidine phosphorylase</fullName>
    </alternativeName>
    <alternativeName>
        <fullName evidence="3">Guanosine phosphorylase</fullName>
    </alternativeName>
    <alternativeName>
        <fullName evidence="3">Inosine phosphorylase</fullName>
    </alternativeName>
    <alternativeName>
        <fullName evidence="3">Thymidine phosphorylase</fullName>
    </alternativeName>
    <alternativeName>
        <fullName evidence="3">Uridine phosphorylase</fullName>
    </alternativeName>
    <alternativeName>
        <fullName evidence="3">Xanthosine phosphorylase</fullName>
    </alternativeName>
</protein>
<keyword evidence="2 3" id="KW-0808">Transferase</keyword>
<dbReference type="RefSeq" id="WP_020932812.1">
    <property type="nucleotide sequence ID" value="NC_021917.1"/>
</dbReference>
<dbReference type="GO" id="GO:0004731">
    <property type="term" value="F:purine-nucleoside phosphorylase activity"/>
    <property type="evidence" value="ECO:0007669"/>
    <property type="project" value="UniProtKB-UniRule"/>
</dbReference>
<dbReference type="EC" id="2.4.2.1" evidence="3"/>
<gene>
    <name evidence="3" type="primary">ppnP</name>
    <name evidence="4" type="ORF">CYCME_1853</name>
</gene>
<evidence type="ECO:0000256" key="1">
    <source>
        <dbReference type="ARBA" id="ARBA00022676"/>
    </source>
</evidence>
<dbReference type="PANTHER" id="PTHR36540">
    <property type="entry name" value="PYRIMIDINE/PURINE NUCLEOSIDE PHOSPHORYLASE"/>
    <property type="match status" value="1"/>
</dbReference>
<dbReference type="HOGENOM" id="CLU_157874_1_0_6"/>
<dbReference type="PANTHER" id="PTHR36540:SF1">
    <property type="entry name" value="PYRIMIDINE_PURINE NUCLEOSIDE PHOSPHORYLASE"/>
    <property type="match status" value="1"/>
</dbReference>
<evidence type="ECO:0000256" key="2">
    <source>
        <dbReference type="ARBA" id="ARBA00022679"/>
    </source>
</evidence>
<comment type="similarity">
    <text evidence="3">Belongs to the nucleoside phosphorylase PpnP family.</text>
</comment>
<dbReference type="InterPro" id="IPR014710">
    <property type="entry name" value="RmlC-like_jellyroll"/>
</dbReference>
<dbReference type="InterPro" id="IPR009664">
    <property type="entry name" value="Ppnp"/>
</dbReference>
<comment type="catalytic activity">
    <reaction evidence="3">
        <text>xanthosine + phosphate = alpha-D-ribose 1-phosphate + xanthine</text>
        <dbReference type="Rhea" id="RHEA:27638"/>
        <dbReference type="ChEBI" id="CHEBI:17712"/>
        <dbReference type="ChEBI" id="CHEBI:18107"/>
        <dbReference type="ChEBI" id="CHEBI:43474"/>
        <dbReference type="ChEBI" id="CHEBI:57720"/>
        <dbReference type="EC" id="2.4.2.1"/>
    </reaction>
</comment>
<dbReference type="Proteomes" id="UP000015380">
    <property type="component" value="Chromosome"/>
</dbReference>
<accession>S5TYT3</accession>
<comment type="catalytic activity">
    <reaction evidence="3">
        <text>thymidine + phosphate = 2-deoxy-alpha-D-ribose 1-phosphate + thymine</text>
        <dbReference type="Rhea" id="RHEA:16037"/>
        <dbReference type="ChEBI" id="CHEBI:17748"/>
        <dbReference type="ChEBI" id="CHEBI:17821"/>
        <dbReference type="ChEBI" id="CHEBI:43474"/>
        <dbReference type="ChEBI" id="CHEBI:57259"/>
        <dbReference type="EC" id="2.4.2.2"/>
    </reaction>
</comment>
<dbReference type="EC" id="2.4.2.2" evidence="3"/>